<evidence type="ECO:0008006" key="5">
    <source>
        <dbReference type="Google" id="ProtNLM"/>
    </source>
</evidence>
<gene>
    <name evidence="3" type="ORF">SAMN05216167_13315</name>
</gene>
<feature type="domain" description="DUF5627" evidence="2">
    <location>
        <begin position="243"/>
        <end position="374"/>
    </location>
</feature>
<evidence type="ECO:0000313" key="4">
    <source>
        <dbReference type="Proteomes" id="UP000198598"/>
    </source>
</evidence>
<dbReference type="InterPro" id="IPR013728">
    <property type="entry name" value="BT_3987-like_N"/>
</dbReference>
<dbReference type="Pfam" id="PF18620">
    <property type="entry name" value="DUF5627"/>
    <property type="match status" value="1"/>
</dbReference>
<accession>A0A1I2GIS1</accession>
<sequence>MGLKGFIDLNGSKTILKILLIPSKMNLVNSRGNSLSSEIRKNQYKRSNMKKILFLLVLVAGLYACKNQEIVFPDYDYTSGYFPYQYPIRTLILGDYIYDNSNDNNHKFLISAAMGGVYANTKDRIFKIRIDNSLCNQAKFAATNQPIYPLPEKYYTLSSADQLIIPAGELNGNIAVQLKDEFFDDTLAVKLAYVLPVRISQVIGLDSLLTGKPSVAQADPRIVSNWQVTPKDFTMFAVKFINPFHGSYFRRGKSAVKNAAGQEIESTTYRTQFIEKNDVWNLTTKSKNQVTMAGNLNSTAIKGTLSLLLTFTGNDCVVQNSPGSAFQVTGSGKFLDDADEWGNKKRDAIHLTYQFKQGTNTYSATDTLVIRDRGVGLEVFQPVITK</sequence>
<protein>
    <recommendedName>
        <fullName evidence="5">DUF1735 domain-containing protein</fullName>
    </recommendedName>
</protein>
<proteinExistence type="predicted"/>
<dbReference type="AlphaFoldDB" id="A0A1I2GIS1"/>
<evidence type="ECO:0000259" key="2">
    <source>
        <dbReference type="Pfam" id="PF18620"/>
    </source>
</evidence>
<dbReference type="Pfam" id="PF08522">
    <property type="entry name" value="BT_3987-like_N"/>
    <property type="match status" value="1"/>
</dbReference>
<evidence type="ECO:0000313" key="3">
    <source>
        <dbReference type="EMBL" id="SFF17485.1"/>
    </source>
</evidence>
<evidence type="ECO:0000259" key="1">
    <source>
        <dbReference type="Pfam" id="PF08522"/>
    </source>
</evidence>
<keyword evidence="4" id="KW-1185">Reference proteome</keyword>
<dbReference type="InterPro" id="IPR040580">
    <property type="entry name" value="DUF5627"/>
</dbReference>
<dbReference type="Gene3D" id="2.40.128.420">
    <property type="match status" value="1"/>
</dbReference>
<reference evidence="3 4" key="1">
    <citation type="submission" date="2016-10" db="EMBL/GenBank/DDBJ databases">
        <authorList>
            <person name="de Groot N.N."/>
        </authorList>
    </citation>
    <scope>NUCLEOTIDE SEQUENCE [LARGE SCALE GENOMIC DNA]</scope>
    <source>
        <strain evidence="3 4">DSM 26130</strain>
    </source>
</reference>
<dbReference type="EMBL" id="FOLQ01000033">
    <property type="protein sequence ID" value="SFF17485.1"/>
    <property type="molecule type" value="Genomic_DNA"/>
</dbReference>
<name>A0A1I2GIS1_9BACT</name>
<feature type="domain" description="BT-3987-like N-terminal" evidence="1">
    <location>
        <begin position="78"/>
        <end position="202"/>
    </location>
</feature>
<dbReference type="Gene3D" id="2.60.40.1740">
    <property type="entry name" value="hypothetical protein (bacova_03559)"/>
    <property type="match status" value="1"/>
</dbReference>
<organism evidence="3 4">
    <name type="scientific">Spirosoma endophyticum</name>
    <dbReference type="NCBI Taxonomy" id="662367"/>
    <lineage>
        <taxon>Bacteria</taxon>
        <taxon>Pseudomonadati</taxon>
        <taxon>Bacteroidota</taxon>
        <taxon>Cytophagia</taxon>
        <taxon>Cytophagales</taxon>
        <taxon>Cytophagaceae</taxon>
        <taxon>Spirosoma</taxon>
    </lineage>
</organism>
<dbReference type="Proteomes" id="UP000198598">
    <property type="component" value="Unassembled WGS sequence"/>
</dbReference>
<dbReference type="OrthoDB" id="1041979at2"/>
<dbReference type="STRING" id="662367.SAMN05216167_13315"/>